<dbReference type="Pfam" id="PF09850">
    <property type="entry name" value="DotU"/>
    <property type="match status" value="1"/>
</dbReference>
<gene>
    <name evidence="3" type="ORF">AB835_00515</name>
</gene>
<evidence type="ECO:0000313" key="4">
    <source>
        <dbReference type="Proteomes" id="UP000242502"/>
    </source>
</evidence>
<proteinExistence type="predicted"/>
<dbReference type="EMBL" id="MDLC01000002">
    <property type="protein sequence ID" value="ODS25023.1"/>
    <property type="molecule type" value="Genomic_DNA"/>
</dbReference>
<sequence length="254" mass="29875">MNNIISNINPEPTEAADPLQVLNNFYRQIVLVKQSLEQHDLEDQVAQHLKINRPPTGEEAAEVISSRLQRWIEKKRSISRKVLTEKDYERIDETLYIAAVLADELFILEIDWPGRRYWYSVLLEERILQSCYAGEQFYTGITKLLSKRVLDEQQRSLLAVYFLALRLGFSGRYRNNPQRLHYVRQQLFKRINHGVSDKQSVVCVQPYHYQFASLQEQRLAPLTRWKRTIAQISLVYILVTWLVWEGLTGVWIAA</sequence>
<dbReference type="PANTHER" id="PTHR38033">
    <property type="entry name" value="MEMBRANE PROTEIN-RELATED"/>
    <property type="match status" value="1"/>
</dbReference>
<name>A0A1D2QU00_9GAMM</name>
<feature type="domain" description="Type IV / VI secretion system DotU" evidence="2">
    <location>
        <begin position="85"/>
        <end position="242"/>
    </location>
</feature>
<keyword evidence="1" id="KW-0472">Membrane</keyword>
<keyword evidence="1" id="KW-1133">Transmembrane helix</keyword>
<dbReference type="PANTHER" id="PTHR38033:SF1">
    <property type="entry name" value="DOTU FAMILY TYPE IV_VI SECRETION SYSTEM PROTEIN"/>
    <property type="match status" value="1"/>
</dbReference>
<accession>A0A1D2QU00</accession>
<feature type="transmembrane region" description="Helical" evidence="1">
    <location>
        <begin position="234"/>
        <end position="253"/>
    </location>
</feature>
<dbReference type="Proteomes" id="UP000242502">
    <property type="component" value="Unassembled WGS sequence"/>
</dbReference>
<dbReference type="InterPro" id="IPR017732">
    <property type="entry name" value="T4/T6SS_DotU"/>
</dbReference>
<comment type="caution">
    <text evidence="3">The sequence shown here is derived from an EMBL/GenBank/DDBJ whole genome shotgun (WGS) entry which is preliminary data.</text>
</comment>
<dbReference type="AlphaFoldDB" id="A0A1D2QU00"/>
<reference evidence="3 4" key="1">
    <citation type="journal article" date="2016" name="Appl. Environ. Microbiol.">
        <title>Lack of Overt Genome Reduction in the Bryostatin-Producing Bryozoan Symbiont "Candidatus Endobugula sertula".</title>
        <authorList>
            <person name="Miller I.J."/>
            <person name="Vanee N."/>
            <person name="Fong S.S."/>
            <person name="Lim-Fong G.E."/>
            <person name="Kwan J.C."/>
        </authorList>
    </citation>
    <scope>NUCLEOTIDE SEQUENCE [LARGE SCALE GENOMIC DNA]</scope>
    <source>
        <strain evidence="3">AB1-4</strain>
    </source>
</reference>
<organism evidence="3 4">
    <name type="scientific">Candidatus Endobugula sertula</name>
    <name type="common">Bugula neritina bacterial symbiont</name>
    <dbReference type="NCBI Taxonomy" id="62101"/>
    <lineage>
        <taxon>Bacteria</taxon>
        <taxon>Pseudomonadati</taxon>
        <taxon>Pseudomonadota</taxon>
        <taxon>Gammaproteobacteria</taxon>
        <taxon>Cellvibrionales</taxon>
        <taxon>Cellvibrionaceae</taxon>
        <taxon>Candidatus Endobugula</taxon>
    </lineage>
</organism>
<evidence type="ECO:0000256" key="1">
    <source>
        <dbReference type="SAM" id="Phobius"/>
    </source>
</evidence>
<protein>
    <recommendedName>
        <fullName evidence="2">Type IV / VI secretion system DotU domain-containing protein</fullName>
    </recommendedName>
</protein>
<dbReference type="Gene3D" id="1.25.40.590">
    <property type="entry name" value="Type IV / VI secretion system, DotU"/>
    <property type="match status" value="1"/>
</dbReference>
<dbReference type="STRING" id="62101.AB835_00515"/>
<dbReference type="InterPro" id="IPR038522">
    <property type="entry name" value="T4/T6SS_DotU_sf"/>
</dbReference>
<keyword evidence="1" id="KW-0812">Transmembrane</keyword>
<evidence type="ECO:0000259" key="2">
    <source>
        <dbReference type="Pfam" id="PF09850"/>
    </source>
</evidence>
<evidence type="ECO:0000313" key="3">
    <source>
        <dbReference type="EMBL" id="ODS25023.1"/>
    </source>
</evidence>